<dbReference type="RefSeq" id="WP_310536142.1">
    <property type="nucleotide sequence ID" value="NZ_BAAAOC010000015.1"/>
</dbReference>
<organism evidence="6 7">
    <name type="scientific">Nesterenkonia flava</name>
    <dbReference type="NCBI Taxonomy" id="469799"/>
    <lineage>
        <taxon>Bacteria</taxon>
        <taxon>Bacillati</taxon>
        <taxon>Actinomycetota</taxon>
        <taxon>Actinomycetes</taxon>
        <taxon>Micrococcales</taxon>
        <taxon>Micrococcaceae</taxon>
        <taxon>Nesterenkonia</taxon>
    </lineage>
</organism>
<evidence type="ECO:0000259" key="5">
    <source>
        <dbReference type="Pfam" id="PF17851"/>
    </source>
</evidence>
<dbReference type="Pfam" id="PF17851">
    <property type="entry name" value="GH43_C2"/>
    <property type="match status" value="1"/>
</dbReference>
<evidence type="ECO:0000256" key="2">
    <source>
        <dbReference type="ARBA" id="ARBA00022801"/>
    </source>
</evidence>
<dbReference type="CDD" id="cd18617">
    <property type="entry name" value="GH43_XynB-like"/>
    <property type="match status" value="1"/>
</dbReference>
<accession>A0ABU1FQ50</accession>
<evidence type="ECO:0000256" key="4">
    <source>
        <dbReference type="RuleBase" id="RU361187"/>
    </source>
</evidence>
<dbReference type="Gene3D" id="2.60.120.200">
    <property type="match status" value="1"/>
</dbReference>
<comment type="caution">
    <text evidence="6">The sequence shown here is derived from an EMBL/GenBank/DDBJ whole genome shotgun (WGS) entry which is preliminary data.</text>
</comment>
<dbReference type="SUPFAM" id="SSF75005">
    <property type="entry name" value="Arabinanase/levansucrase/invertase"/>
    <property type="match status" value="1"/>
</dbReference>
<dbReference type="Pfam" id="PF04616">
    <property type="entry name" value="Glyco_hydro_43"/>
    <property type="match status" value="1"/>
</dbReference>
<evidence type="ECO:0000256" key="1">
    <source>
        <dbReference type="ARBA" id="ARBA00009865"/>
    </source>
</evidence>
<dbReference type="InterPro" id="IPR023296">
    <property type="entry name" value="Glyco_hydro_beta-prop_sf"/>
</dbReference>
<protein>
    <submittedName>
        <fullName evidence="6">Glycoside hydrolase family 43 protein</fullName>
    </submittedName>
</protein>
<sequence>MTVVENPLLRGCYPDPSLCRAEDGYYLVASTFEYFPALPIFRSRDLAHWEQIGHAVDRPGQMDFDGIPSSGGIYAPTIRFHEGTFYLVCTLVNPRQGAPGGNFLITATDPAGPWSDPVWLDVEGFDPSLFFDDDGRVWLHGNRLVADPEWEQQSEIWLRELDLVTGRVSDEETILWTGALIGGIWSEAPHLFRKDGRYYLLTAEGGTAQEHSVMIAAADAVQGPYRGNPANPVLTHRHLGKGADVIGVGHADLVEAPDGSWWAVALGMRPYGGYHYNLGRETFLVPVTWEDGWPVFAPGQGRLPAAVEVPTTATHVPGGAHTPAVSAPSAQESAGGVAGQEAGVVGPDDLRWTALRAPIESFAEPLPATGTGEVAGWRLRVQPADLTQPTTPSFLGIRQQHMSFDAVATLELSGLAAGERAGVVLRQSEDHHITLSVHRTPEGDVLRAVRRLDGDETVISEHRLPERIQEQQEQQGHLVRLGISAREQDYALSIDGEHIAAVDGRVLDTVSTGGFLGLWVGVFATSDGAPTNSTITLERFEYRPA</sequence>
<dbReference type="PANTHER" id="PTHR42812">
    <property type="entry name" value="BETA-XYLOSIDASE"/>
    <property type="match status" value="1"/>
</dbReference>
<dbReference type="SUPFAM" id="SSF49899">
    <property type="entry name" value="Concanavalin A-like lectins/glucanases"/>
    <property type="match status" value="1"/>
</dbReference>
<dbReference type="Proteomes" id="UP001260872">
    <property type="component" value="Unassembled WGS sequence"/>
</dbReference>
<dbReference type="InterPro" id="IPR013320">
    <property type="entry name" value="ConA-like_dom_sf"/>
</dbReference>
<evidence type="ECO:0000256" key="3">
    <source>
        <dbReference type="ARBA" id="ARBA00023295"/>
    </source>
</evidence>
<evidence type="ECO:0000313" key="7">
    <source>
        <dbReference type="Proteomes" id="UP001260872"/>
    </source>
</evidence>
<dbReference type="PANTHER" id="PTHR42812:SF12">
    <property type="entry name" value="BETA-XYLOSIDASE-RELATED"/>
    <property type="match status" value="1"/>
</dbReference>
<gene>
    <name evidence="6" type="ORF">RH857_01165</name>
</gene>
<keyword evidence="2 4" id="KW-0378">Hydrolase</keyword>
<dbReference type="EMBL" id="JAVKGT010000002">
    <property type="protein sequence ID" value="MDR5710753.1"/>
    <property type="molecule type" value="Genomic_DNA"/>
</dbReference>
<reference evidence="7" key="1">
    <citation type="submission" date="2023-07" db="EMBL/GenBank/DDBJ databases">
        <title>Description of three actinobacteria isolated from air of manufacturing shop in a pharmaceutical factory.</title>
        <authorList>
            <person name="Zhang D.-F."/>
        </authorList>
    </citation>
    <scope>NUCLEOTIDE SEQUENCE [LARGE SCALE GENOMIC DNA]</scope>
    <source>
        <strain evidence="7">CCTCC AB 207010</strain>
    </source>
</reference>
<dbReference type="GO" id="GO:0016787">
    <property type="term" value="F:hydrolase activity"/>
    <property type="evidence" value="ECO:0007669"/>
    <property type="project" value="UniProtKB-KW"/>
</dbReference>
<keyword evidence="3 4" id="KW-0326">Glycosidase</keyword>
<proteinExistence type="inferred from homology"/>
<comment type="similarity">
    <text evidence="1 4">Belongs to the glycosyl hydrolase 43 family.</text>
</comment>
<dbReference type="InterPro" id="IPR041542">
    <property type="entry name" value="GH43_C2"/>
</dbReference>
<keyword evidence="7" id="KW-1185">Reference proteome</keyword>
<dbReference type="InterPro" id="IPR051795">
    <property type="entry name" value="Glycosyl_Hydrlase_43"/>
</dbReference>
<evidence type="ECO:0000313" key="6">
    <source>
        <dbReference type="EMBL" id="MDR5710753.1"/>
    </source>
</evidence>
<dbReference type="Gene3D" id="2.115.10.20">
    <property type="entry name" value="Glycosyl hydrolase domain, family 43"/>
    <property type="match status" value="1"/>
</dbReference>
<feature type="domain" description="Beta-xylosidase C-terminal Concanavalin A-like" evidence="5">
    <location>
        <begin position="350"/>
        <end position="543"/>
    </location>
</feature>
<dbReference type="InterPro" id="IPR006710">
    <property type="entry name" value="Glyco_hydro_43"/>
</dbReference>
<name>A0ABU1FQ50_9MICC</name>